<dbReference type="RefSeq" id="WP_154077714.1">
    <property type="nucleotide sequence ID" value="NZ_CP045929.1"/>
</dbReference>
<dbReference type="Proteomes" id="UP000371041">
    <property type="component" value="Chromosome"/>
</dbReference>
<dbReference type="KEGG" id="sace:GIY23_17880"/>
<protein>
    <submittedName>
        <fullName evidence="2">Peptidase</fullName>
    </submittedName>
</protein>
<dbReference type="EMBL" id="CP045929">
    <property type="protein sequence ID" value="QGK71138.1"/>
    <property type="molecule type" value="Genomic_DNA"/>
</dbReference>
<accession>A0A5Q3Q9B1</accession>
<sequence length="420" mass="44223">MRVRHLLTAVLAATLALAACSAPASEPSTAIAQGVDPSFVHGTDRGPLDTLAATTVTDVQRFWSEQYPQVFDRPWNDLDGGFFSVDTTAPNGPTPPCAGDPTGLEGNAYYCAAVDAIAWDRSALLPVLQARYGDAAVVAVLAHEIGHAVQQRSGLDVGGADEPLLLETMADCYSGAYLHQVVAGDSPHLQLSEDDLDGAMRALLAFRDPVGTDSGTGDAHGTAYDRVTAFAEGHRHGAARCASFTEDRPFVGERLDAQPRPNVDLGAVLRSEDPRRFFGEIAGREAAPPIRTSTCASGQPVASCGTPTGVAIDREPLARLHTVIGDQATTTLLASRYAVAALDARNLPTTGREAGRTASCLTGAYVGARQETTGDVDEAVETLLVDDTVSRGSDNRSHLSGLDRLHSFRTGFENGPDACW</sequence>
<evidence type="ECO:0000256" key="1">
    <source>
        <dbReference type="SAM" id="SignalP"/>
    </source>
</evidence>
<feature type="chain" id="PRO_5038897268" evidence="1">
    <location>
        <begin position="25"/>
        <end position="420"/>
    </location>
</feature>
<evidence type="ECO:0000313" key="3">
    <source>
        <dbReference type="Proteomes" id="UP000371041"/>
    </source>
</evidence>
<gene>
    <name evidence="2" type="ORF">GIY23_17880</name>
</gene>
<keyword evidence="1" id="KW-0732">Signal</keyword>
<dbReference type="SUPFAM" id="SSF55486">
    <property type="entry name" value="Metalloproteases ('zincins'), catalytic domain"/>
    <property type="match status" value="1"/>
</dbReference>
<reference evidence="3" key="1">
    <citation type="submission" date="2019-11" db="EMBL/GenBank/DDBJ databases">
        <title>The complete genome sequence of Saccharopolyspora sp. E2A.</title>
        <authorList>
            <person name="Zhang G."/>
        </authorList>
    </citation>
    <scope>NUCLEOTIDE SEQUENCE [LARGE SCALE GENOMIC DNA]</scope>
    <source>
        <strain evidence="3">E2A</strain>
    </source>
</reference>
<evidence type="ECO:0000313" key="2">
    <source>
        <dbReference type="EMBL" id="QGK71138.1"/>
    </source>
</evidence>
<dbReference type="PROSITE" id="PS51257">
    <property type="entry name" value="PROKAR_LIPOPROTEIN"/>
    <property type="match status" value="1"/>
</dbReference>
<organism evidence="2 3">
    <name type="scientific">Allosaccharopolyspora coralli</name>
    <dbReference type="NCBI Taxonomy" id="2665642"/>
    <lineage>
        <taxon>Bacteria</taxon>
        <taxon>Bacillati</taxon>
        <taxon>Actinomycetota</taxon>
        <taxon>Actinomycetes</taxon>
        <taxon>Pseudonocardiales</taxon>
        <taxon>Pseudonocardiaceae</taxon>
        <taxon>Allosaccharopolyspora</taxon>
    </lineage>
</organism>
<dbReference type="AlphaFoldDB" id="A0A5Q3Q9B1"/>
<feature type="signal peptide" evidence="1">
    <location>
        <begin position="1"/>
        <end position="24"/>
    </location>
</feature>
<proteinExistence type="predicted"/>
<name>A0A5Q3Q9B1_9PSEU</name>
<keyword evidence="3" id="KW-1185">Reference proteome</keyword>